<feature type="region of interest" description="Disordered" evidence="14">
    <location>
        <begin position="1"/>
        <end position="28"/>
    </location>
</feature>
<sequence length="495" mass="58959">MPPKVKLTPEEKKALKLAKKEEKKRQKIEKAKQLKRDYLGREVKYGDLTLKGHEKEWRQMLINLALPKMREDLEFAWHNFERVIDCKNFTISLLMDEIKYAEDQYVMNNRNHIENIDRLIDIFQERIEELQEDYDDEVHLLKTPHNSEIHFRLESCKKRGEEEVKEIILQTEEDENYIKTMSHILDVERKVQKQNVRAEYFSKLEEEQRKYAYIIKLKKGLLEKTFQDIMKDTVQFLHHYERQTKTRSKEHDELKGQDDAMQELLVGQLEKIRQGCEYIKILRVKLNDSQKLLSRKLKDIQDEHDLFAYAFSALKQRLELDRKTDLQQLITLTVNYNDTMENLDKLKAKVESILQLSAVCRKLETQKEKVKPFPMTGCDPKSVDDRVSRSSIIPSGEVEEEQFLSCMELFWQRVAQADSSRYAINEEREFLKTQNELLKYKLYQYCQCISCPMTEKNVLARGVKHVTEGALEQQKYEKQKVPQFGRSRLHLDIDA</sequence>
<evidence type="ECO:0000256" key="2">
    <source>
        <dbReference type="ARBA" id="ARBA00022490"/>
    </source>
</evidence>
<dbReference type="Proteomes" id="UP001162162">
    <property type="component" value="Unassembled WGS sequence"/>
</dbReference>
<evidence type="ECO:0000259" key="15">
    <source>
        <dbReference type="Pfam" id="PF14772"/>
    </source>
</evidence>
<gene>
    <name evidence="16" type="ORF">NQ318_015897</name>
</gene>
<dbReference type="InterPro" id="IPR039750">
    <property type="entry name" value="DRC1/DRC2"/>
</dbReference>
<evidence type="ECO:0000256" key="3">
    <source>
        <dbReference type="ARBA" id="ARBA00022846"/>
    </source>
</evidence>
<evidence type="ECO:0000256" key="5">
    <source>
        <dbReference type="ARBA" id="ARBA00023069"/>
    </source>
</evidence>
<dbReference type="AlphaFoldDB" id="A0AAV8Y1Y8"/>
<dbReference type="GO" id="GO:0060285">
    <property type="term" value="P:cilium-dependent cell motility"/>
    <property type="evidence" value="ECO:0007669"/>
    <property type="project" value="TreeGrafter"/>
</dbReference>
<keyword evidence="6" id="KW-0206">Cytoskeleton</keyword>
<evidence type="ECO:0000313" key="17">
    <source>
        <dbReference type="Proteomes" id="UP001162162"/>
    </source>
</evidence>
<comment type="caution">
    <text evidence="16">The sequence shown here is derived from an EMBL/GenBank/DDBJ whole genome shotgun (WGS) entry which is preliminary data.</text>
</comment>
<dbReference type="GO" id="GO:0003352">
    <property type="term" value="P:regulation of cilium movement"/>
    <property type="evidence" value="ECO:0007669"/>
    <property type="project" value="TreeGrafter"/>
</dbReference>
<evidence type="ECO:0000256" key="6">
    <source>
        <dbReference type="ARBA" id="ARBA00023212"/>
    </source>
</evidence>
<comment type="similarity">
    <text evidence="9">Belongs to the DRC2 family.</text>
</comment>
<dbReference type="GO" id="GO:0070286">
    <property type="term" value="P:axonemal dynein complex assembly"/>
    <property type="evidence" value="ECO:0007669"/>
    <property type="project" value="InterPro"/>
</dbReference>
<feature type="domain" description="Dynein regulatory complex protein 1/2 N-terminal" evidence="15">
    <location>
        <begin position="19"/>
        <end position="116"/>
    </location>
</feature>
<organism evidence="16 17">
    <name type="scientific">Aromia moschata</name>
    <dbReference type="NCBI Taxonomy" id="1265417"/>
    <lineage>
        <taxon>Eukaryota</taxon>
        <taxon>Metazoa</taxon>
        <taxon>Ecdysozoa</taxon>
        <taxon>Arthropoda</taxon>
        <taxon>Hexapoda</taxon>
        <taxon>Insecta</taxon>
        <taxon>Pterygota</taxon>
        <taxon>Neoptera</taxon>
        <taxon>Endopterygota</taxon>
        <taxon>Coleoptera</taxon>
        <taxon>Polyphaga</taxon>
        <taxon>Cucujiformia</taxon>
        <taxon>Chrysomeloidea</taxon>
        <taxon>Cerambycidae</taxon>
        <taxon>Cerambycinae</taxon>
        <taxon>Callichromatini</taxon>
        <taxon>Aromia</taxon>
    </lineage>
</organism>
<keyword evidence="4 13" id="KW-0175">Coiled coil</keyword>
<dbReference type="PANTHER" id="PTHR21625:SF0">
    <property type="entry name" value="DYNEIN REGULATORY COMPLEX SUBUNIT 2"/>
    <property type="match status" value="1"/>
</dbReference>
<evidence type="ECO:0000256" key="10">
    <source>
        <dbReference type="ARBA" id="ARBA00040899"/>
    </source>
</evidence>
<keyword evidence="7" id="KW-0966">Cell projection</keyword>
<evidence type="ECO:0000256" key="12">
    <source>
        <dbReference type="ARBA" id="ARBA00045865"/>
    </source>
</evidence>
<evidence type="ECO:0000313" key="16">
    <source>
        <dbReference type="EMBL" id="KAJ8944689.1"/>
    </source>
</evidence>
<keyword evidence="2" id="KW-0963">Cytoplasm</keyword>
<keyword evidence="3" id="KW-0282">Flagellum</keyword>
<evidence type="ECO:0000256" key="8">
    <source>
        <dbReference type="ARBA" id="ARBA00037841"/>
    </source>
</evidence>
<evidence type="ECO:0000256" key="7">
    <source>
        <dbReference type="ARBA" id="ARBA00023273"/>
    </source>
</evidence>
<dbReference type="EMBL" id="JAPWTK010000243">
    <property type="protein sequence ID" value="KAJ8944689.1"/>
    <property type="molecule type" value="Genomic_DNA"/>
</dbReference>
<dbReference type="GO" id="GO:0005858">
    <property type="term" value="C:axonemal dynein complex"/>
    <property type="evidence" value="ECO:0007669"/>
    <property type="project" value="InterPro"/>
</dbReference>
<comment type="subcellular location">
    <subcellularLocation>
        <location evidence="1">Cytoplasm</location>
        <location evidence="1">Cytoskeleton</location>
        <location evidence="1">Flagellum axoneme</location>
    </subcellularLocation>
    <subcellularLocation>
        <location evidence="8">Cytoplasm</location>
        <location evidence="8">Cytoskeleton</location>
        <location evidence="8">Flagellum basal body</location>
    </subcellularLocation>
</comment>
<keyword evidence="5" id="KW-0969">Cilium</keyword>
<evidence type="ECO:0000256" key="1">
    <source>
        <dbReference type="ARBA" id="ARBA00004611"/>
    </source>
</evidence>
<protein>
    <recommendedName>
        <fullName evidence="10">Dynein regulatory complex subunit 2</fullName>
    </recommendedName>
    <alternativeName>
        <fullName evidence="11">Coiled-coil domain-containing protein 65</fullName>
    </alternativeName>
</protein>
<feature type="compositionally biased region" description="Basic and acidic residues" evidence="14">
    <location>
        <begin position="7"/>
        <end position="28"/>
    </location>
</feature>
<evidence type="ECO:0000256" key="11">
    <source>
        <dbReference type="ARBA" id="ARBA00041517"/>
    </source>
</evidence>
<evidence type="ECO:0000256" key="4">
    <source>
        <dbReference type="ARBA" id="ARBA00023054"/>
    </source>
</evidence>
<feature type="coiled-coil region" evidence="13">
    <location>
        <begin position="113"/>
        <end position="140"/>
    </location>
</feature>
<evidence type="ECO:0000256" key="13">
    <source>
        <dbReference type="SAM" id="Coils"/>
    </source>
</evidence>
<dbReference type="InterPro" id="IPR039505">
    <property type="entry name" value="DRC1/2_N"/>
</dbReference>
<proteinExistence type="inferred from homology"/>
<evidence type="ECO:0000256" key="14">
    <source>
        <dbReference type="SAM" id="MobiDB-lite"/>
    </source>
</evidence>
<dbReference type="Pfam" id="PF14772">
    <property type="entry name" value="NYD-SP28"/>
    <property type="match status" value="1"/>
</dbReference>
<comment type="function">
    <text evidence="12">Component of the nexin-dynein regulatory complex (N-DRC), a key regulator of ciliary/flagellar motility which maintains the alignment and integrity of the distal axoneme and regulates microtubule sliding in motile axonemes. Plays a critical role in the assembly of N-DRC and also stabilizes the assembly of multiple inner dynein arms and radial spokes. Coassembles with DRC1 to form a central scaffold needed for assembly of the N-DRC and its attachment to the outer doublet microtubules.</text>
</comment>
<keyword evidence="17" id="KW-1185">Reference proteome</keyword>
<evidence type="ECO:0000256" key="9">
    <source>
        <dbReference type="ARBA" id="ARBA00038424"/>
    </source>
</evidence>
<reference evidence="16" key="1">
    <citation type="journal article" date="2023" name="Insect Mol. Biol.">
        <title>Genome sequencing provides insights into the evolution of gene families encoding plant cell wall-degrading enzymes in longhorned beetles.</title>
        <authorList>
            <person name="Shin N.R."/>
            <person name="Okamura Y."/>
            <person name="Kirsch R."/>
            <person name="Pauchet Y."/>
        </authorList>
    </citation>
    <scope>NUCLEOTIDE SEQUENCE</scope>
    <source>
        <strain evidence="16">AMC_N1</strain>
    </source>
</reference>
<name>A0AAV8Y1Y8_9CUCU</name>
<accession>A0AAV8Y1Y8</accession>
<dbReference type="PANTHER" id="PTHR21625">
    <property type="entry name" value="NYD-SP28 PROTEIN"/>
    <property type="match status" value="1"/>
</dbReference>